<evidence type="ECO:0008006" key="2">
    <source>
        <dbReference type="Google" id="ProtNLM"/>
    </source>
</evidence>
<accession>K1XIQ5</accession>
<reference evidence="1" key="1">
    <citation type="journal article" date="2012" name="Science">
        <title>Fermentation, hydrogen, and sulfur metabolism in multiple uncultivated bacterial phyla.</title>
        <authorList>
            <person name="Wrighton K.C."/>
            <person name="Thomas B.C."/>
            <person name="Sharon I."/>
            <person name="Miller C.S."/>
            <person name="Castelle C.J."/>
            <person name="VerBerkmoes N.C."/>
            <person name="Wilkins M.J."/>
            <person name="Hettich R.L."/>
            <person name="Lipton M.S."/>
            <person name="Williams K.H."/>
            <person name="Long P.E."/>
            <person name="Banfield J.F."/>
        </authorList>
    </citation>
    <scope>NUCLEOTIDE SEQUENCE [LARGE SCALE GENOMIC DNA]</scope>
</reference>
<comment type="caution">
    <text evidence="1">The sequence shown here is derived from an EMBL/GenBank/DDBJ whole genome shotgun (WGS) entry which is preliminary data.</text>
</comment>
<dbReference type="AlphaFoldDB" id="K1XIQ5"/>
<protein>
    <recommendedName>
        <fullName evidence="2">Toxin</fullName>
    </recommendedName>
</protein>
<gene>
    <name evidence="1" type="ORF">ACD_78C00121G0007</name>
</gene>
<proteinExistence type="predicted"/>
<name>K1XIQ5_9BACT</name>
<evidence type="ECO:0000313" key="1">
    <source>
        <dbReference type="EMBL" id="EKD30205.1"/>
    </source>
</evidence>
<organism evidence="1">
    <name type="scientific">uncultured bacterium</name>
    <name type="common">gcode 4</name>
    <dbReference type="NCBI Taxonomy" id="1234023"/>
    <lineage>
        <taxon>Bacteria</taxon>
        <taxon>environmental samples</taxon>
    </lineage>
</organism>
<sequence>MQYSYSLEKDKILRETRGFGFENIISAIGNGNLVAIEKHSNNEKYSHQNILYVRMSDGIYTVPSVINGEEIFFKTAYRSRVATKRFNS</sequence>
<dbReference type="EMBL" id="AMFJ01034121">
    <property type="protein sequence ID" value="EKD30205.1"/>
    <property type="molecule type" value="Genomic_DNA"/>
</dbReference>